<dbReference type="PANTHER" id="PTHR30486">
    <property type="entry name" value="TWITCHING MOTILITY PROTEIN PILT"/>
    <property type="match status" value="1"/>
</dbReference>
<comment type="function">
    <text evidence="2">Part of the Type IV secretion system.</text>
</comment>
<dbReference type="CDD" id="cd01130">
    <property type="entry name" value="VirB11-like_ATPase"/>
    <property type="match status" value="1"/>
</dbReference>
<dbReference type="InterPro" id="IPR027417">
    <property type="entry name" value="P-loop_NTPase"/>
</dbReference>
<gene>
    <name evidence="4" type="ORF">ALQ30_200632</name>
</gene>
<dbReference type="GO" id="GO:0043684">
    <property type="term" value="C:type IV secretion system complex"/>
    <property type="evidence" value="ECO:0007669"/>
    <property type="project" value="UniProtKB-UniRule"/>
</dbReference>
<dbReference type="NCBIfam" id="TIGR02788">
    <property type="entry name" value="VirB11"/>
    <property type="match status" value="1"/>
</dbReference>
<dbReference type="Pfam" id="PF00437">
    <property type="entry name" value="T2SSE"/>
    <property type="match status" value="1"/>
</dbReference>
<reference evidence="4 5" key="1">
    <citation type="submission" date="2018-08" db="EMBL/GenBank/DDBJ databases">
        <title>Recombination of ecologically and evolutionarily significant loci maintains genetic cohesion in the Pseudomonas syringae species complex.</title>
        <authorList>
            <person name="Dillon M."/>
            <person name="Thakur S."/>
            <person name="Almeida R.N.D."/>
            <person name="Weir B.S."/>
            <person name="Guttman D.S."/>
        </authorList>
    </citation>
    <scope>NUCLEOTIDE SEQUENCE [LARGE SCALE GENOMIC DNA]</scope>
    <source>
        <strain evidence="4 5">ICMP 3706</strain>
    </source>
</reference>
<feature type="domain" description="Bacterial type II secretion system protein E" evidence="3">
    <location>
        <begin position="162"/>
        <end position="303"/>
    </location>
</feature>
<evidence type="ECO:0000256" key="1">
    <source>
        <dbReference type="ARBA" id="ARBA00006611"/>
    </source>
</evidence>
<sequence>MSQQNNLTDYEDAAVDRSASVIHRMKPLKPFMEDPEITEVCINQPGEVWYESRSLWKREDVSELSYEHCLAFATAVAKFANRDISDSKPIMSAVLPGRERSQFVRPPASEHGTISVTIRKPTLLRRSVEDYKREGFFDHIRPQASGLSHDEMRLKQLKESGDMEGFLKLAVKLEKVIVIAGETGSGKTTVMKMLVDLINTLSRIITIEDVPELFLPLHPNHVHLFYPSEADEDAGSIVTAASLLKSCLRMKPTRILLAELRGAEAFDFVNVCASGHGGSITSVHAGSCAMAFDRMALMILQNRQGRTLPYDVIRRLLYQTVDIVVHVHNYVTSPEIGRHITEVWYEPEVKRAA</sequence>
<proteinExistence type="inferred from homology"/>
<dbReference type="InterPro" id="IPR014155">
    <property type="entry name" value="VirB11"/>
</dbReference>
<dbReference type="InterPro" id="IPR001482">
    <property type="entry name" value="T2SS/T4SS_dom"/>
</dbReference>
<dbReference type="GO" id="GO:0016887">
    <property type="term" value="F:ATP hydrolysis activity"/>
    <property type="evidence" value="ECO:0007669"/>
    <property type="project" value="InterPro"/>
</dbReference>
<dbReference type="Gene3D" id="3.30.450.90">
    <property type="match status" value="1"/>
</dbReference>
<dbReference type="Gene3D" id="3.40.50.300">
    <property type="entry name" value="P-loop containing nucleotide triphosphate hydrolases"/>
    <property type="match status" value="1"/>
</dbReference>
<dbReference type="InterPro" id="IPR050921">
    <property type="entry name" value="T4SS_GSP_E_ATPase"/>
</dbReference>
<evidence type="ECO:0000256" key="2">
    <source>
        <dbReference type="RuleBase" id="RU366071"/>
    </source>
</evidence>
<dbReference type="PANTHER" id="PTHR30486:SF6">
    <property type="entry name" value="TYPE IV PILUS RETRACTATION ATPASE PILT"/>
    <property type="match status" value="1"/>
</dbReference>
<dbReference type="SUPFAM" id="SSF52540">
    <property type="entry name" value="P-loop containing nucleoside triphosphate hydrolases"/>
    <property type="match status" value="1"/>
</dbReference>
<name>A0A3M4AU36_9PSED</name>
<evidence type="ECO:0000313" key="4">
    <source>
        <dbReference type="EMBL" id="RMP10448.1"/>
    </source>
</evidence>
<keyword evidence="2" id="KW-0067">ATP-binding</keyword>
<evidence type="ECO:0000313" key="5">
    <source>
        <dbReference type="Proteomes" id="UP000281604"/>
    </source>
</evidence>
<keyword evidence="2" id="KW-0547">Nucleotide-binding</keyword>
<comment type="caution">
    <text evidence="4">The sequence shown here is derived from an EMBL/GenBank/DDBJ whole genome shotgun (WGS) entry which is preliminary data.</text>
</comment>
<dbReference type="GO" id="GO:0044097">
    <property type="term" value="P:secretion by the type IV secretion system"/>
    <property type="evidence" value="ECO:0007669"/>
    <property type="project" value="InterPro"/>
</dbReference>
<dbReference type="EMBL" id="RBQE01000168">
    <property type="protein sequence ID" value="RMP10448.1"/>
    <property type="molecule type" value="Genomic_DNA"/>
</dbReference>
<comment type="similarity">
    <text evidence="1 2">Belongs to the GSP E family.</text>
</comment>
<accession>A0A3M4AU36</accession>
<dbReference type="InterPro" id="IPR025662">
    <property type="entry name" value="Sigma_54_int_dom_ATP-bd_1"/>
</dbReference>
<dbReference type="GO" id="GO:0005524">
    <property type="term" value="F:ATP binding"/>
    <property type="evidence" value="ECO:0007669"/>
    <property type="project" value="UniProtKB-UniRule"/>
</dbReference>
<evidence type="ECO:0000259" key="3">
    <source>
        <dbReference type="Pfam" id="PF00437"/>
    </source>
</evidence>
<organism evidence="4 5">
    <name type="scientific">Pseudomonas syringae pv. persicae</name>
    <dbReference type="NCBI Taxonomy" id="237306"/>
    <lineage>
        <taxon>Bacteria</taxon>
        <taxon>Pseudomonadati</taxon>
        <taxon>Pseudomonadota</taxon>
        <taxon>Gammaproteobacteria</taxon>
        <taxon>Pseudomonadales</taxon>
        <taxon>Pseudomonadaceae</taxon>
        <taxon>Pseudomonas</taxon>
    </lineage>
</organism>
<protein>
    <recommendedName>
        <fullName evidence="2">Type IV secretion system protein</fullName>
    </recommendedName>
</protein>
<dbReference type="PROSITE" id="PS00675">
    <property type="entry name" value="SIGMA54_INTERACT_1"/>
    <property type="match status" value="1"/>
</dbReference>
<dbReference type="Proteomes" id="UP000281604">
    <property type="component" value="Unassembled WGS sequence"/>
</dbReference>
<dbReference type="AlphaFoldDB" id="A0A3M4AU36"/>